<proteinExistence type="predicted"/>
<dbReference type="RefSeq" id="WP_371752869.1">
    <property type="nucleotide sequence ID" value="NZ_JAYJLD010000003.1"/>
</dbReference>
<feature type="domain" description="DUF4349" evidence="1">
    <location>
        <begin position="1"/>
        <end position="149"/>
    </location>
</feature>
<keyword evidence="3" id="KW-1185">Reference proteome</keyword>
<dbReference type="Proteomes" id="UP001310386">
    <property type="component" value="Unassembled WGS sequence"/>
</dbReference>
<dbReference type="Pfam" id="PF14257">
    <property type="entry name" value="DUF4349"/>
    <property type="match status" value="1"/>
</dbReference>
<comment type="caution">
    <text evidence="2">The sequence shown here is derived from an EMBL/GenBank/DDBJ whole genome shotgun (WGS) entry which is preliminary data.</text>
</comment>
<accession>A0ABU5ZDR3</accession>
<protein>
    <submittedName>
        <fullName evidence="2">DUF4349 domain-containing protein</fullName>
    </submittedName>
</protein>
<organism evidence="2 3">
    <name type="scientific">Ferviditalea candida</name>
    <dbReference type="NCBI Taxonomy" id="3108399"/>
    <lineage>
        <taxon>Bacteria</taxon>
        <taxon>Bacillati</taxon>
        <taxon>Bacillota</taxon>
        <taxon>Bacilli</taxon>
        <taxon>Bacillales</taxon>
        <taxon>Paenibacillaceae</taxon>
        <taxon>Ferviditalea</taxon>
    </lineage>
</organism>
<evidence type="ECO:0000313" key="2">
    <source>
        <dbReference type="EMBL" id="MEB3100640.1"/>
    </source>
</evidence>
<sequence>MKIPANGFFSFIQELEKLKPISLQRSMQGQDVTEEYVDLFSRLKAKQVVEARLIAFMEKATKADDLVKFSDQLGKVQVEIEQLKGRMRYIDQSVACSTIELRLYQRLKDQSAALNSKEDSSLMQRAWDAMKSGGRFVYELVAGLVVVVVEDPLV</sequence>
<evidence type="ECO:0000313" key="3">
    <source>
        <dbReference type="Proteomes" id="UP001310386"/>
    </source>
</evidence>
<name>A0ABU5ZDR3_9BACL</name>
<evidence type="ECO:0000259" key="1">
    <source>
        <dbReference type="Pfam" id="PF14257"/>
    </source>
</evidence>
<gene>
    <name evidence="2" type="ORF">VF724_03090</name>
</gene>
<dbReference type="EMBL" id="JAYJLD010000003">
    <property type="protein sequence ID" value="MEB3100640.1"/>
    <property type="molecule type" value="Genomic_DNA"/>
</dbReference>
<reference evidence="2" key="1">
    <citation type="submission" date="2023-12" db="EMBL/GenBank/DDBJ databases">
        <title>Fervidustalea candida gen. nov., sp. nov., a novel member of the family Paenibacillaceae isolated from a geothermal area.</title>
        <authorList>
            <person name="Li W.-J."/>
            <person name="Jiao J.-Y."/>
            <person name="Chen Y."/>
        </authorList>
    </citation>
    <scope>NUCLEOTIDE SEQUENCE</scope>
    <source>
        <strain evidence="2">SYSU GA230002</strain>
    </source>
</reference>
<dbReference type="InterPro" id="IPR025645">
    <property type="entry name" value="DUF4349"/>
</dbReference>